<organism evidence="3 4">
    <name type="scientific">Egicoccus halophilus</name>
    <dbReference type="NCBI Taxonomy" id="1670830"/>
    <lineage>
        <taxon>Bacteria</taxon>
        <taxon>Bacillati</taxon>
        <taxon>Actinomycetota</taxon>
        <taxon>Nitriliruptoria</taxon>
        <taxon>Egicoccales</taxon>
        <taxon>Egicoccaceae</taxon>
        <taxon>Egicoccus</taxon>
    </lineage>
</organism>
<dbReference type="Proteomes" id="UP000650511">
    <property type="component" value="Unassembled WGS sequence"/>
</dbReference>
<evidence type="ECO:0000313" key="3">
    <source>
        <dbReference type="EMBL" id="GGI03653.1"/>
    </source>
</evidence>
<accession>A0A8J3EQY0</accession>
<sequence>MRGVASAGPGPPAVAPTAAHADFSEDERFSLIDRSDDSRIAYVHGDHWHGSLPAVPLDGRLSLGATILDDDGEEISLDGSPYELGVALATGAEDGVLDLVMHGDHVYLRGESEGETSVVFQLLDDGDVAYETPSMTVTVSADVEGDRGDDHGHGHDDDHGHSHDDDHGHAHDDDHDHDHDHDDAPVGGVDAGFGGVAAAGMSTTTVLFAGMVLFALLALAVAAWPAVRSIRR</sequence>
<protein>
    <submittedName>
        <fullName evidence="3">Uncharacterized protein</fullName>
    </submittedName>
</protein>
<feature type="region of interest" description="Disordered" evidence="1">
    <location>
        <begin position="142"/>
        <end position="187"/>
    </location>
</feature>
<reference evidence="3" key="1">
    <citation type="journal article" date="2014" name="Int. J. Syst. Evol. Microbiol.">
        <title>Complete genome sequence of Corynebacterium casei LMG S-19264T (=DSM 44701T), isolated from a smear-ripened cheese.</title>
        <authorList>
            <consortium name="US DOE Joint Genome Institute (JGI-PGF)"/>
            <person name="Walter F."/>
            <person name="Albersmeier A."/>
            <person name="Kalinowski J."/>
            <person name="Ruckert C."/>
        </authorList>
    </citation>
    <scope>NUCLEOTIDE SEQUENCE</scope>
    <source>
        <strain evidence="3">CGMCC 1.14988</strain>
    </source>
</reference>
<proteinExistence type="predicted"/>
<evidence type="ECO:0000313" key="4">
    <source>
        <dbReference type="Proteomes" id="UP000650511"/>
    </source>
</evidence>
<feature type="region of interest" description="Disordered" evidence="1">
    <location>
        <begin position="1"/>
        <end position="20"/>
    </location>
</feature>
<comment type="caution">
    <text evidence="3">The sequence shown here is derived from an EMBL/GenBank/DDBJ whole genome shotgun (WGS) entry which is preliminary data.</text>
</comment>
<keyword evidence="2" id="KW-0472">Membrane</keyword>
<name>A0A8J3EQY0_9ACTN</name>
<dbReference type="EMBL" id="BMHA01000002">
    <property type="protein sequence ID" value="GGI03653.1"/>
    <property type="molecule type" value="Genomic_DNA"/>
</dbReference>
<evidence type="ECO:0000256" key="2">
    <source>
        <dbReference type="SAM" id="Phobius"/>
    </source>
</evidence>
<dbReference type="AlphaFoldDB" id="A0A8J3EQY0"/>
<keyword evidence="2" id="KW-0812">Transmembrane</keyword>
<keyword evidence="2" id="KW-1133">Transmembrane helix</keyword>
<reference evidence="3" key="2">
    <citation type="submission" date="2020-09" db="EMBL/GenBank/DDBJ databases">
        <authorList>
            <person name="Sun Q."/>
            <person name="Zhou Y."/>
        </authorList>
    </citation>
    <scope>NUCLEOTIDE SEQUENCE</scope>
    <source>
        <strain evidence="3">CGMCC 1.14988</strain>
    </source>
</reference>
<feature type="transmembrane region" description="Helical" evidence="2">
    <location>
        <begin position="206"/>
        <end position="227"/>
    </location>
</feature>
<gene>
    <name evidence="3" type="ORF">GCM10011354_05110</name>
</gene>
<feature type="compositionally biased region" description="Basic and acidic residues" evidence="1">
    <location>
        <begin position="144"/>
        <end position="184"/>
    </location>
</feature>
<evidence type="ECO:0000256" key="1">
    <source>
        <dbReference type="SAM" id="MobiDB-lite"/>
    </source>
</evidence>
<keyword evidence="4" id="KW-1185">Reference proteome</keyword>